<feature type="compositionally biased region" description="Acidic residues" evidence="4">
    <location>
        <begin position="108"/>
        <end position="132"/>
    </location>
</feature>
<name>A0A9W8EKK3_9FUNG</name>
<keyword evidence="3" id="KW-0539">Nucleus</keyword>
<evidence type="ECO:0000256" key="2">
    <source>
        <dbReference type="ARBA" id="ARBA00022553"/>
    </source>
</evidence>
<dbReference type="AlphaFoldDB" id="A0A9W8EKK3"/>
<evidence type="ECO:0000313" key="6">
    <source>
        <dbReference type="Proteomes" id="UP001150907"/>
    </source>
</evidence>
<feature type="compositionally biased region" description="Acidic residues" evidence="4">
    <location>
        <begin position="160"/>
        <end position="181"/>
    </location>
</feature>
<evidence type="ECO:0008006" key="7">
    <source>
        <dbReference type="Google" id="ProtNLM"/>
    </source>
</evidence>
<feature type="compositionally biased region" description="Basic and acidic residues" evidence="4">
    <location>
        <begin position="71"/>
        <end position="80"/>
    </location>
</feature>
<proteinExistence type="predicted"/>
<protein>
    <recommendedName>
        <fullName evidence="7">Small-subunit processome</fullName>
    </recommendedName>
</protein>
<feature type="compositionally biased region" description="Acidic residues" evidence="4">
    <location>
        <begin position="227"/>
        <end position="239"/>
    </location>
</feature>
<feature type="region of interest" description="Disordered" evidence="4">
    <location>
        <begin position="1"/>
        <end position="270"/>
    </location>
</feature>
<dbReference type="GO" id="GO:0032040">
    <property type="term" value="C:small-subunit processome"/>
    <property type="evidence" value="ECO:0007669"/>
    <property type="project" value="InterPro"/>
</dbReference>
<evidence type="ECO:0000256" key="1">
    <source>
        <dbReference type="ARBA" id="ARBA00004604"/>
    </source>
</evidence>
<accession>A0A9W8EKK3</accession>
<keyword evidence="2" id="KW-0597">Phosphoprotein</keyword>
<comment type="caution">
    <text evidence="5">The sequence shown here is derived from an EMBL/GenBank/DDBJ whole genome shotgun (WGS) entry which is preliminary data.</text>
</comment>
<evidence type="ECO:0000313" key="5">
    <source>
        <dbReference type="EMBL" id="KAJ2005332.1"/>
    </source>
</evidence>
<dbReference type="EMBL" id="JANBQF010000107">
    <property type="protein sequence ID" value="KAJ2005332.1"/>
    <property type="molecule type" value="Genomic_DNA"/>
</dbReference>
<dbReference type="OrthoDB" id="277439at2759"/>
<dbReference type="Pfam" id="PF04615">
    <property type="entry name" value="Utp14"/>
    <property type="match status" value="1"/>
</dbReference>
<gene>
    <name evidence="5" type="ORF">H4R26_001998</name>
</gene>
<reference evidence="5" key="1">
    <citation type="submission" date="2022-07" db="EMBL/GenBank/DDBJ databases">
        <title>Phylogenomic reconstructions and comparative analyses of Kickxellomycotina fungi.</title>
        <authorList>
            <person name="Reynolds N.K."/>
            <person name="Stajich J.E."/>
            <person name="Barry K."/>
            <person name="Grigoriev I.V."/>
            <person name="Crous P."/>
            <person name="Smith M.E."/>
        </authorList>
    </citation>
    <scope>NUCLEOTIDE SEQUENCE</scope>
    <source>
        <strain evidence="5">IMI 214461</strain>
    </source>
</reference>
<dbReference type="GO" id="GO:0006364">
    <property type="term" value="P:rRNA processing"/>
    <property type="evidence" value="ECO:0007669"/>
    <property type="project" value="InterPro"/>
</dbReference>
<dbReference type="Proteomes" id="UP001150907">
    <property type="component" value="Unassembled WGS sequence"/>
</dbReference>
<feature type="compositionally biased region" description="Acidic residues" evidence="4">
    <location>
        <begin position="259"/>
        <end position="269"/>
    </location>
</feature>
<feature type="compositionally biased region" description="Polar residues" evidence="4">
    <location>
        <begin position="1"/>
        <end position="12"/>
    </location>
</feature>
<dbReference type="PANTHER" id="PTHR14150:SF12">
    <property type="entry name" value="U3 SMALL NUCLEOLAR RNA-ASSOCIATED PROTEIN 14 HOMOLOG A"/>
    <property type="match status" value="1"/>
</dbReference>
<evidence type="ECO:0000256" key="4">
    <source>
        <dbReference type="SAM" id="MobiDB-lite"/>
    </source>
</evidence>
<dbReference type="PANTHER" id="PTHR14150">
    <property type="entry name" value="U3 SMALL NUCLEOLAR RNA-ASSOCIATED PROTEIN 14"/>
    <property type="match status" value="1"/>
</dbReference>
<dbReference type="InterPro" id="IPR006709">
    <property type="entry name" value="SSU_processome_Utp14"/>
</dbReference>
<sequence length="1048" mass="113576">MAGPRKTSTTMSAPRRGGGSSRGGGSRGRGGSRGGGSRGARGGSSRGRGGFTEQSKRPASGPSSGLKHGKKETDDSHDVFEADDGESDSFAKRRRRHVERVDVRDYEIENIDSEDDEEIDSDDAFNDSDEERFESFKRLISGGNKSQATSGKGKGREASEGSDESSSEEDEEEDDEDDLVDLSEMLDASASDDEPSEKPVRGASGLDKQSLISPSMLGFNDLAVGDQESDLESELDSEDDRMLAGMGSDTDASASGDSDGADELDEEEAAERLSKLDGFVASISSRTPRRRFVTETDGGYAEDANTIGSGMHNKGVSLGINDLLGSLSGTVGQEDDEEGGEQQAMRQIRSLKSQVSKLDKAAKKAGAGVVAAPVAKRLQDQMDRTVAYEKTKKAVSEWQTSVNTNRAAEHLSFPMNQPGPTATTIASLVSSGGKTDLEAQIHSILEQSGMTDEQQRQYEELELKAMTPEEARQRQRDLRTMRELMFRGERKAKRMAKIKSKAYRRILKKDKDRAQEKAMAKLKEDDPEMYDMLVEKMARSRAEERITLRHKNTSKWAKEMSKRSHGDEDTHQALRGQLAQHDALKRKIYDIGSGEELSDYEGGKEGGEDSDSDADADMSFAAVKSRVLQKISVEMGADDDVADSGHKALFSMKFMQNAMQRKREAARRDAQMMHDEFESLEADVDEDGRAISLKRPSAANKAAKAETRAPGRMSFGTAAAKLQPQPAVGIDGEGSDEEVSSKRVRLNDAGQIGQVASGGGHRVRLAEPVSVDVMPTATGKGRGDKNAGANAAAATQNPWLVSGTTAQRGGKLDELSKDSTKLDKLSVRLRAKRKDGLTGGARVEENVILDTSKTLSLDKPPVADDSDDDDAMHLEHVGGKKAGGKAVPRHPTAFSQRELVEQAFAEDNIVEAEFAAEKEAAMDEDAPKDVDLTLPGWGSWGGSGVAPKKNKIIQKAAPGSGVQKASRLDAKMGEVIINQRQAKSANKYYASNVPFPFYTPEQYEETLQAPLGKEWNTTKSHSKMIKPRVLTKAGRIIDPLSIPSKKRQ</sequence>
<keyword evidence="6" id="KW-1185">Reference proteome</keyword>
<feature type="region of interest" description="Disordered" evidence="4">
    <location>
        <begin position="595"/>
        <end position="615"/>
    </location>
</feature>
<comment type="subcellular location">
    <subcellularLocation>
        <location evidence="1">Nucleus</location>
        <location evidence="1">Nucleolus</location>
    </subcellularLocation>
</comment>
<feature type="compositionally biased region" description="Low complexity" evidence="4">
    <location>
        <begin position="244"/>
        <end position="258"/>
    </location>
</feature>
<organism evidence="5 6">
    <name type="scientific">Coemansia thaxteri</name>
    <dbReference type="NCBI Taxonomy" id="2663907"/>
    <lineage>
        <taxon>Eukaryota</taxon>
        <taxon>Fungi</taxon>
        <taxon>Fungi incertae sedis</taxon>
        <taxon>Zoopagomycota</taxon>
        <taxon>Kickxellomycotina</taxon>
        <taxon>Kickxellomycetes</taxon>
        <taxon>Kickxellales</taxon>
        <taxon>Kickxellaceae</taxon>
        <taxon>Coemansia</taxon>
    </lineage>
</organism>
<feature type="compositionally biased region" description="Gly residues" evidence="4">
    <location>
        <begin position="16"/>
        <end position="50"/>
    </location>
</feature>
<evidence type="ECO:0000256" key="3">
    <source>
        <dbReference type="ARBA" id="ARBA00023242"/>
    </source>
</evidence>